<dbReference type="EC" id="2.7.7.6" evidence="8"/>
<evidence type="ECO:0000256" key="1">
    <source>
        <dbReference type="ARBA" id="ARBA00004026"/>
    </source>
</evidence>
<gene>
    <name evidence="8 10" type="primary">rpoA</name>
</gene>
<dbReference type="Pfam" id="PF01193">
    <property type="entry name" value="RNA_pol_L"/>
    <property type="match status" value="1"/>
</dbReference>
<comment type="subunit">
    <text evidence="8">In plastids the minimal PEP RNA polymerase catalytic core is composed of four subunits: alpha, beta, beta', and beta''. When a (nuclear-encoded) sigma factor is associated with the core the holoenzyme is formed, which can initiate transcription.</text>
</comment>
<dbReference type="RefSeq" id="YP_009033831.1">
    <property type="nucleotide sequence ID" value="NC_024169.1"/>
</dbReference>
<keyword evidence="6 8" id="KW-0804">Transcription</keyword>
<dbReference type="GO" id="GO:0003677">
    <property type="term" value="F:DNA binding"/>
    <property type="evidence" value="ECO:0007669"/>
    <property type="project" value="UniProtKB-UniRule"/>
</dbReference>
<dbReference type="InterPro" id="IPR036643">
    <property type="entry name" value="RNApol_insert_sf"/>
</dbReference>
<comment type="domain">
    <text evidence="8">The N-terminal domain is essential for RNAP assembly and basal transcription, whereas the C-terminal domain is involved in interaction with transcriptional regulators and with upstream promoter elements.</text>
</comment>
<dbReference type="AlphaFoldDB" id="A0A024B3U5"/>
<dbReference type="SUPFAM" id="SSF55257">
    <property type="entry name" value="RBP11-like subunits of RNA polymerase"/>
    <property type="match status" value="1"/>
</dbReference>
<proteinExistence type="inferred from homology"/>
<dbReference type="NCBIfam" id="TIGR02027">
    <property type="entry name" value="rpoA"/>
    <property type="match status" value="1"/>
</dbReference>
<name>A0A024B3U5_9VIRI</name>
<feature type="region of interest" description="Alpha C-terminal domain (alpha-CTD)" evidence="8">
    <location>
        <begin position="271"/>
        <end position="344"/>
    </location>
</feature>
<comment type="function">
    <text evidence="1 8">DNA-dependent RNA polymerase catalyzes the transcription of DNA into RNA using the four ribonucleoside triphosphates as substrates.</text>
</comment>
<dbReference type="GO" id="GO:0003899">
    <property type="term" value="F:DNA-directed RNA polymerase activity"/>
    <property type="evidence" value="ECO:0007669"/>
    <property type="project" value="UniProtKB-UniRule"/>
</dbReference>
<dbReference type="Gene3D" id="2.170.120.12">
    <property type="entry name" value="DNA-directed RNA polymerase, insert domain"/>
    <property type="match status" value="1"/>
</dbReference>
<feature type="domain" description="DNA-directed RNA polymerase RpoA/D/Rpb3-type" evidence="9">
    <location>
        <begin position="32"/>
        <end position="235"/>
    </location>
</feature>
<dbReference type="GO" id="GO:0006351">
    <property type="term" value="P:DNA-templated transcription"/>
    <property type="evidence" value="ECO:0007669"/>
    <property type="project" value="UniProtKB-UniRule"/>
</dbReference>
<evidence type="ECO:0000313" key="10">
    <source>
        <dbReference type="EMBL" id="AHZ11214.1"/>
    </source>
</evidence>
<dbReference type="Pfam" id="PF03118">
    <property type="entry name" value="RNA_pol_A_CTD"/>
    <property type="match status" value="1"/>
</dbReference>
<dbReference type="InterPro" id="IPR011773">
    <property type="entry name" value="DNA-dir_RpoA"/>
</dbReference>
<organism evidence="10">
    <name type="scientific">Mesotaenium endlicherianum</name>
    <dbReference type="NCBI Taxonomy" id="184485"/>
    <lineage>
        <taxon>Eukaryota</taxon>
        <taxon>Viridiplantae</taxon>
        <taxon>Streptophyta</taxon>
        <taxon>Zygnematophyceae</taxon>
        <taxon>Zygnematophycidae</taxon>
        <taxon>Zygnematales</taxon>
        <taxon>Mesotaeniaceae</taxon>
        <taxon>Mesotaenium</taxon>
    </lineage>
</organism>
<evidence type="ECO:0000256" key="3">
    <source>
        <dbReference type="ARBA" id="ARBA00022478"/>
    </source>
</evidence>
<dbReference type="InterPro" id="IPR011262">
    <property type="entry name" value="DNA-dir_RNA_pol_insert"/>
</dbReference>
<evidence type="ECO:0000256" key="8">
    <source>
        <dbReference type="HAMAP-Rule" id="MF_00059"/>
    </source>
</evidence>
<feature type="region of interest" description="Alpha N-terminal domain (alpha-NTD)" evidence="8">
    <location>
        <begin position="1"/>
        <end position="244"/>
    </location>
</feature>
<dbReference type="SMART" id="SM00662">
    <property type="entry name" value="RPOLD"/>
    <property type="match status" value="1"/>
</dbReference>
<geneLocation type="chloroplast" evidence="10"/>
<dbReference type="Gene3D" id="1.10.150.20">
    <property type="entry name" value="5' to 3' exonuclease, C-terminal subdomain"/>
    <property type="match status" value="1"/>
</dbReference>
<dbReference type="SUPFAM" id="SSF56553">
    <property type="entry name" value="Insert subdomain of RNA polymerase alpha subunit"/>
    <property type="match status" value="1"/>
</dbReference>
<evidence type="ECO:0000256" key="7">
    <source>
        <dbReference type="ARBA" id="ARBA00048552"/>
    </source>
</evidence>
<keyword evidence="4 8" id="KW-0808">Transferase</keyword>
<dbReference type="GO" id="GO:0000428">
    <property type="term" value="C:DNA-directed RNA polymerase complex"/>
    <property type="evidence" value="ECO:0007669"/>
    <property type="project" value="UniProtKB-KW"/>
</dbReference>
<keyword evidence="10" id="KW-0150">Chloroplast</keyword>
<protein>
    <recommendedName>
        <fullName evidence="8">DNA-directed RNA polymerase subunit alpha</fullName>
        <shortName evidence="8">PEP</shortName>
        <ecNumber evidence="8">2.7.7.6</ecNumber>
    </recommendedName>
    <alternativeName>
        <fullName evidence="8">Plastid-encoded RNA polymerase subunit alpha</fullName>
        <shortName evidence="8">RNA polymerase subunit alpha</shortName>
    </alternativeName>
</protein>
<dbReference type="CDD" id="cd06928">
    <property type="entry name" value="RNAP_alpha_NTD"/>
    <property type="match status" value="1"/>
</dbReference>
<evidence type="ECO:0000256" key="6">
    <source>
        <dbReference type="ARBA" id="ARBA00023163"/>
    </source>
</evidence>
<dbReference type="FunFam" id="2.170.120.12:FF:000001">
    <property type="entry name" value="DNA-directed RNA polymerase subunit alpha"/>
    <property type="match status" value="1"/>
</dbReference>
<keyword evidence="10" id="KW-0934">Plastid</keyword>
<evidence type="ECO:0000256" key="4">
    <source>
        <dbReference type="ARBA" id="ARBA00022679"/>
    </source>
</evidence>
<sequence>MSTTQEPLTFMPLREAEWKCIQSTVYETRLHYSRFAASPFLRGQANTLGVALRRSLLAEVEGLSITSAKVKGAPHEYATLPGVRESVHDVLLNLKDIVLAGQISTPTYISVSFVGPGKFKARDLILPSSLQVVDPSQHIVSLTKGTEFSMELRVECGKGYRIQDPRYLENGILPVDAIFTPVRNVTYTIHSLRTAEPSDELLFFEVWTNGALTPSQALQEASQRLMCLFTPLLEIEKCPEIFNKPEDIPYNRPAFQVQKEPWLSENIAALQVPETCFIDQLDLPSRAYNCLKRSNIHTVADLRGKTEEDLLKIQHLGKKSVEQIVEALKTHFQITLAKGPLSPP</sequence>
<comment type="catalytic activity">
    <reaction evidence="7 8">
        <text>RNA(n) + a ribonucleoside 5'-triphosphate = RNA(n+1) + diphosphate</text>
        <dbReference type="Rhea" id="RHEA:21248"/>
        <dbReference type="Rhea" id="RHEA-COMP:14527"/>
        <dbReference type="Rhea" id="RHEA-COMP:17342"/>
        <dbReference type="ChEBI" id="CHEBI:33019"/>
        <dbReference type="ChEBI" id="CHEBI:61557"/>
        <dbReference type="ChEBI" id="CHEBI:140395"/>
        <dbReference type="EC" id="2.7.7.6"/>
    </reaction>
</comment>
<dbReference type="HAMAP" id="MF_00059">
    <property type="entry name" value="RNApol_bact_RpoA"/>
    <property type="match status" value="1"/>
</dbReference>
<evidence type="ECO:0000256" key="2">
    <source>
        <dbReference type="ARBA" id="ARBA00007123"/>
    </source>
</evidence>
<keyword evidence="5 8" id="KW-0548">Nucleotidyltransferase</keyword>
<dbReference type="Pfam" id="PF01000">
    <property type="entry name" value="RNA_pol_A_bac"/>
    <property type="match status" value="1"/>
</dbReference>
<comment type="subcellular location">
    <subcellularLocation>
        <location evidence="8">Plastid</location>
        <location evidence="8">Chloroplast</location>
    </subcellularLocation>
</comment>
<dbReference type="InterPro" id="IPR011263">
    <property type="entry name" value="DNA-dir_RNA_pol_RpoA/D/Rpb3"/>
</dbReference>
<accession>A0A024B3U5</accession>
<dbReference type="GO" id="GO:0009507">
    <property type="term" value="C:chloroplast"/>
    <property type="evidence" value="ECO:0007669"/>
    <property type="project" value="UniProtKB-SubCell"/>
</dbReference>
<dbReference type="SUPFAM" id="SSF47789">
    <property type="entry name" value="C-terminal domain of RNA polymerase alpha subunit"/>
    <property type="match status" value="1"/>
</dbReference>
<evidence type="ECO:0000259" key="9">
    <source>
        <dbReference type="SMART" id="SM00662"/>
    </source>
</evidence>
<dbReference type="Gene3D" id="3.30.1360.10">
    <property type="entry name" value="RNA polymerase, RBP11-like subunit"/>
    <property type="match status" value="1"/>
</dbReference>
<dbReference type="InterPro" id="IPR011260">
    <property type="entry name" value="RNAP_asu_C"/>
</dbReference>
<reference evidence="10" key="1">
    <citation type="journal article" date="2014" name="Genome Biol. Evol.">
        <title>Analyses of charophyte chloroplast genomes help characterize the ancestral chloroplast genome of land plants.</title>
        <authorList>
            <person name="Civan P."/>
            <person name="Foster P.G."/>
            <person name="Embley M.T."/>
            <person name="Seneca A."/>
            <person name="Cox C.J."/>
        </authorList>
    </citation>
    <scope>NUCLEOTIDE SEQUENCE</scope>
</reference>
<dbReference type="InterPro" id="IPR036603">
    <property type="entry name" value="RBP11-like"/>
</dbReference>
<dbReference type="GeneID" id="19524104"/>
<comment type="similarity">
    <text evidence="2 8">Belongs to the RNA polymerase alpha chain family.</text>
</comment>
<dbReference type="EMBL" id="KJ461682">
    <property type="protein sequence ID" value="AHZ11214.1"/>
    <property type="molecule type" value="Genomic_DNA"/>
</dbReference>
<dbReference type="GO" id="GO:0046983">
    <property type="term" value="F:protein dimerization activity"/>
    <property type="evidence" value="ECO:0007669"/>
    <property type="project" value="InterPro"/>
</dbReference>
<keyword evidence="3 8" id="KW-0240">DNA-directed RNA polymerase</keyword>
<evidence type="ECO:0000256" key="5">
    <source>
        <dbReference type="ARBA" id="ARBA00022695"/>
    </source>
</evidence>